<dbReference type="Gene3D" id="2.30.29.50">
    <property type="entry name" value="Bacterial Pleckstrin homology domain"/>
    <property type="match status" value="1"/>
</dbReference>
<feature type="domain" description="Bacterial Pleckstrin homology" evidence="1">
    <location>
        <begin position="14"/>
        <end position="113"/>
    </location>
</feature>
<dbReference type="RefSeq" id="WP_212772485.1">
    <property type="nucleotide sequence ID" value="NZ_AP024601.1"/>
</dbReference>
<dbReference type="InterPro" id="IPR012544">
    <property type="entry name" value="PHb"/>
</dbReference>
<evidence type="ECO:0000259" key="1">
    <source>
        <dbReference type="Pfam" id="PF08000"/>
    </source>
</evidence>
<gene>
    <name evidence="2" type="primary">yozO</name>
    <name evidence="2" type="ORF">JIR001_18860</name>
</gene>
<protein>
    <recommendedName>
        <fullName evidence="1">Bacterial Pleckstrin homology domain-containing protein</fullName>
    </recommendedName>
</protein>
<reference evidence="2" key="2">
    <citation type="journal article" date="2021" name="Microbiol. Resour. Announc.">
        <title>Complete Genome Sequence of Polycladomyces abyssicola JIR-001T, Isolated from Hemipelagic Sediment in Deep Seawater.</title>
        <authorList>
            <person name="Tsubouchi T."/>
            <person name="Kaneko Y."/>
        </authorList>
    </citation>
    <scope>NUCLEOTIDE SEQUENCE</scope>
    <source>
        <strain evidence="2">JIR-001</strain>
    </source>
</reference>
<sequence length="115" mass="13047">MGIFSGGDNDRGHMNQVAEFLFEGEEVLQTYGLLLDFVALTNKRILFVDKTAMSRRTAVISIPYSKVEAISIEKGKLWSLSNRVEIQTKGRTYELEFLKGADVMGFYRTLARMIC</sequence>
<dbReference type="KEGG" id="pabs:JIR001_18860"/>
<dbReference type="Proteomes" id="UP000677436">
    <property type="component" value="Chromosome"/>
</dbReference>
<dbReference type="AlphaFoldDB" id="A0A8D5UH63"/>
<dbReference type="InterPro" id="IPR037063">
    <property type="entry name" value="PHb_sf"/>
</dbReference>
<evidence type="ECO:0000313" key="2">
    <source>
        <dbReference type="EMBL" id="BCU82103.1"/>
    </source>
</evidence>
<proteinExistence type="predicted"/>
<evidence type="ECO:0000313" key="3">
    <source>
        <dbReference type="Proteomes" id="UP000677436"/>
    </source>
</evidence>
<dbReference type="EMBL" id="AP024601">
    <property type="protein sequence ID" value="BCU82103.1"/>
    <property type="molecule type" value="Genomic_DNA"/>
</dbReference>
<reference evidence="2" key="1">
    <citation type="journal article" date="2013" name="Int. J. Syst. Evol. Microbiol.">
        <title>Polycladomyces abyssicola gen. nov., sp. nov., a thermophilic filamentous bacterium isolated from hemipelagic sediment.</title>
        <authorList>
            <person name="Tsubouchi T."/>
            <person name="Shimane Y."/>
            <person name="Mori K."/>
            <person name="Usui K."/>
            <person name="Hiraki T."/>
            <person name="Tame A."/>
            <person name="Uematsu K."/>
            <person name="Maruyama T."/>
            <person name="Hatada Y."/>
        </authorList>
    </citation>
    <scope>NUCLEOTIDE SEQUENCE</scope>
    <source>
        <strain evidence="2">JIR-001</strain>
    </source>
</reference>
<name>A0A8D5UH63_9BACL</name>
<organism evidence="2 3">
    <name type="scientific">Polycladomyces abyssicola</name>
    <dbReference type="NCBI Taxonomy" id="1125966"/>
    <lineage>
        <taxon>Bacteria</taxon>
        <taxon>Bacillati</taxon>
        <taxon>Bacillota</taxon>
        <taxon>Bacilli</taxon>
        <taxon>Bacillales</taxon>
        <taxon>Thermoactinomycetaceae</taxon>
        <taxon>Polycladomyces</taxon>
    </lineage>
</organism>
<dbReference type="Pfam" id="PF08000">
    <property type="entry name" value="bPH_1"/>
    <property type="match status" value="1"/>
</dbReference>
<keyword evidence="3" id="KW-1185">Reference proteome</keyword>
<dbReference type="SUPFAM" id="SSF50729">
    <property type="entry name" value="PH domain-like"/>
    <property type="match status" value="1"/>
</dbReference>
<accession>A0A8D5UH63</accession>